<dbReference type="STRING" id="877455.Metbo_2520"/>
<dbReference type="RefSeq" id="WP_013646084.1">
    <property type="nucleotide sequence ID" value="NC_015216.1"/>
</dbReference>
<evidence type="ECO:0000313" key="2">
    <source>
        <dbReference type="EMBL" id="ADZ10733.1"/>
    </source>
</evidence>
<dbReference type="HOGENOM" id="CLU_160008_0_0_2"/>
<dbReference type="eggNOG" id="arCOG02148">
    <property type="taxonomic scope" value="Archaea"/>
</dbReference>
<name>F0T7Q1_METLA</name>
<dbReference type="OrthoDB" id="157117at2157"/>
<dbReference type="Gene3D" id="1.20.1290.10">
    <property type="entry name" value="AhpD-like"/>
    <property type="match status" value="1"/>
</dbReference>
<organism evidence="2 3">
    <name type="scientific">Methanobacterium lacus (strain AL-21)</name>
    <dbReference type="NCBI Taxonomy" id="877455"/>
    <lineage>
        <taxon>Archaea</taxon>
        <taxon>Methanobacteriati</taxon>
        <taxon>Methanobacteriota</taxon>
        <taxon>Methanomada group</taxon>
        <taxon>Methanobacteria</taxon>
        <taxon>Methanobacteriales</taxon>
        <taxon>Methanobacteriaceae</taxon>
        <taxon>Methanobacterium</taxon>
    </lineage>
</organism>
<dbReference type="PANTHER" id="PTHR33930:SF2">
    <property type="entry name" value="BLR3452 PROTEIN"/>
    <property type="match status" value="1"/>
</dbReference>
<dbReference type="GeneID" id="10278994"/>
<dbReference type="SUPFAM" id="SSF69118">
    <property type="entry name" value="AhpD-like"/>
    <property type="match status" value="1"/>
</dbReference>
<proteinExistence type="predicted"/>
<gene>
    <name evidence="2" type="ordered locus">Metbo_2520</name>
</gene>
<dbReference type="InterPro" id="IPR003779">
    <property type="entry name" value="CMD-like"/>
</dbReference>
<dbReference type="KEGG" id="mel:Metbo_2520"/>
<reference evidence="3" key="1">
    <citation type="submission" date="2011-02" db="EMBL/GenBank/DDBJ databases">
        <title>Complete sequence of Methanobacterium sp. AL-21.</title>
        <authorList>
            <consortium name="US DOE Joint Genome Institute"/>
            <person name="Lucas S."/>
            <person name="Copeland A."/>
            <person name="Lapidus A."/>
            <person name="Cheng J.-F."/>
            <person name="Goodwin L."/>
            <person name="Pitluck S."/>
            <person name="Chertkov O."/>
            <person name="Detter J.C."/>
            <person name="Han C."/>
            <person name="Tapia R."/>
            <person name="Land M."/>
            <person name="Hauser L."/>
            <person name="Kyrpides N."/>
            <person name="Ivanova N."/>
            <person name="Mikhailova N."/>
            <person name="Pagani I."/>
            <person name="Cadillo-Quiroz H."/>
            <person name="Imachi H."/>
            <person name="Zinder S."/>
            <person name="Liu W."/>
            <person name="Woyke T."/>
        </authorList>
    </citation>
    <scope>NUCLEOTIDE SEQUENCE [LARGE SCALE GENOMIC DNA]</scope>
    <source>
        <strain evidence="3">AL-21</strain>
    </source>
</reference>
<dbReference type="Pfam" id="PF02627">
    <property type="entry name" value="CMD"/>
    <property type="match status" value="1"/>
</dbReference>
<dbReference type="InterPro" id="IPR029032">
    <property type="entry name" value="AhpD-like"/>
</dbReference>
<keyword evidence="3" id="KW-1185">Reference proteome</keyword>
<evidence type="ECO:0000259" key="1">
    <source>
        <dbReference type="Pfam" id="PF02627"/>
    </source>
</evidence>
<dbReference type="GO" id="GO:0051920">
    <property type="term" value="F:peroxiredoxin activity"/>
    <property type="evidence" value="ECO:0007669"/>
    <property type="project" value="InterPro"/>
</dbReference>
<accession>F0T7Q1</accession>
<evidence type="ECO:0000313" key="3">
    <source>
        <dbReference type="Proteomes" id="UP000007490"/>
    </source>
</evidence>
<dbReference type="PANTHER" id="PTHR33930">
    <property type="entry name" value="ALKYL HYDROPEROXIDE REDUCTASE AHPD"/>
    <property type="match status" value="1"/>
</dbReference>
<sequence length="108" mass="11773">MSDKSEKGLPKHYVSIRERFEEYGSAISDLGRTVRENGPIDEKNSQLIQLAASAAIRSEGAVHSHGKQALQNGASPDEVYQTLLLLTSTIGFPNVAAAISWIDDLFED</sequence>
<dbReference type="Proteomes" id="UP000007490">
    <property type="component" value="Chromosome"/>
</dbReference>
<dbReference type="EMBL" id="CP002551">
    <property type="protein sequence ID" value="ADZ10733.1"/>
    <property type="molecule type" value="Genomic_DNA"/>
</dbReference>
<reference evidence="2 3" key="2">
    <citation type="journal article" date="2014" name="Int. J. Syst. Evol. Microbiol.">
        <title>Methanobacterium paludis sp. nov. and a novel strain of Methanobacterium lacus isolated from northern peatlands.</title>
        <authorList>
            <person name="Cadillo-Quiroz H."/>
            <person name="Brauer S.L."/>
            <person name="Goodson N."/>
            <person name="Yavitt J.B."/>
            <person name="Zinder S.H."/>
        </authorList>
    </citation>
    <scope>NUCLEOTIDE SEQUENCE [LARGE SCALE GENOMIC DNA]</scope>
    <source>
        <strain evidence="2 3">AL-21</strain>
    </source>
</reference>
<dbReference type="AlphaFoldDB" id="F0T7Q1"/>
<protein>
    <submittedName>
        <fullName evidence="2">Carboxymuconolactone decarboxylase</fullName>
    </submittedName>
</protein>
<feature type="domain" description="Carboxymuconolactone decarboxylase-like" evidence="1">
    <location>
        <begin position="22"/>
        <end position="103"/>
    </location>
</feature>